<dbReference type="EMBL" id="CAEKDK010000002">
    <property type="protein sequence ID" value="CAB4269394.1"/>
    <property type="molecule type" value="Genomic_DNA"/>
</dbReference>
<evidence type="ECO:0000313" key="1">
    <source>
        <dbReference type="EMBL" id="CAB4269394.1"/>
    </source>
</evidence>
<dbReference type="AlphaFoldDB" id="A0A6J5U1W8"/>
<dbReference type="Proteomes" id="UP000507222">
    <property type="component" value="Unassembled WGS sequence"/>
</dbReference>
<accession>A0A6J5U1W8</accession>
<protein>
    <submittedName>
        <fullName evidence="1">Uncharacterized protein</fullName>
    </submittedName>
</protein>
<sequence>MLISGSLGSRERIGNIVLGKWIFENGEIFMIVLTKDLGTGSIAFGRVGAHDLNCLYLHRDYSVGVQPVDIACTQANGYCMYPGQWILPIPTWRLPCRCPARIFPSHLPELSTQAVG</sequence>
<reference evidence="1 2" key="1">
    <citation type="submission" date="2020-05" db="EMBL/GenBank/DDBJ databases">
        <authorList>
            <person name="Campoy J."/>
            <person name="Schneeberger K."/>
            <person name="Spophaly S."/>
        </authorList>
    </citation>
    <scope>NUCLEOTIDE SEQUENCE [LARGE SCALE GENOMIC DNA]</scope>
    <source>
        <strain evidence="1">PruArmRojPasFocal</strain>
    </source>
</reference>
<name>A0A6J5U1W8_PRUAR</name>
<evidence type="ECO:0000313" key="2">
    <source>
        <dbReference type="Proteomes" id="UP000507222"/>
    </source>
</evidence>
<proteinExistence type="predicted"/>
<gene>
    <name evidence="1" type="ORF">CURHAP_LOCUS14932</name>
</gene>
<organism evidence="1 2">
    <name type="scientific">Prunus armeniaca</name>
    <name type="common">Apricot</name>
    <name type="synonym">Armeniaca vulgaris</name>
    <dbReference type="NCBI Taxonomy" id="36596"/>
    <lineage>
        <taxon>Eukaryota</taxon>
        <taxon>Viridiplantae</taxon>
        <taxon>Streptophyta</taxon>
        <taxon>Embryophyta</taxon>
        <taxon>Tracheophyta</taxon>
        <taxon>Spermatophyta</taxon>
        <taxon>Magnoliopsida</taxon>
        <taxon>eudicotyledons</taxon>
        <taxon>Gunneridae</taxon>
        <taxon>Pentapetalae</taxon>
        <taxon>rosids</taxon>
        <taxon>fabids</taxon>
        <taxon>Rosales</taxon>
        <taxon>Rosaceae</taxon>
        <taxon>Amygdaloideae</taxon>
        <taxon>Amygdaleae</taxon>
        <taxon>Prunus</taxon>
    </lineage>
</organism>